<dbReference type="SMART" id="SM00233">
    <property type="entry name" value="PH"/>
    <property type="match status" value="1"/>
</dbReference>
<proteinExistence type="predicted"/>
<evidence type="ECO:0000259" key="3">
    <source>
        <dbReference type="PROSITE" id="PS50003"/>
    </source>
</evidence>
<dbReference type="CDD" id="cd00821">
    <property type="entry name" value="PH"/>
    <property type="match status" value="1"/>
</dbReference>
<dbReference type="Pfam" id="PF00169">
    <property type="entry name" value="PH"/>
    <property type="match status" value="1"/>
</dbReference>
<dbReference type="PROSITE" id="PS50003">
    <property type="entry name" value="PH_DOMAIN"/>
    <property type="match status" value="1"/>
</dbReference>
<evidence type="ECO:0000313" key="5">
    <source>
        <dbReference type="Proteomes" id="UP001162131"/>
    </source>
</evidence>
<evidence type="ECO:0000313" key="4">
    <source>
        <dbReference type="EMBL" id="CAG9315162.1"/>
    </source>
</evidence>
<feature type="region of interest" description="Disordered" evidence="1">
    <location>
        <begin position="372"/>
        <end position="398"/>
    </location>
</feature>
<evidence type="ECO:0000256" key="2">
    <source>
        <dbReference type="SAM" id="Phobius"/>
    </source>
</evidence>
<dbReference type="InterPro" id="IPR011993">
    <property type="entry name" value="PH-like_dom_sf"/>
</dbReference>
<keyword evidence="2" id="KW-0472">Membrane</keyword>
<gene>
    <name evidence="4" type="ORF">BSTOLATCC_MIC12936</name>
</gene>
<sequence length="398" mass="45411">MNNSRRFSSFASEELKGIIKLKRKRRWVKRYVVLAGGKLCYFKNQSAIQPRATIDLTGVKVNNIGQVKGENIFELVKPNFFSIKFAFNEAEEYKQWLHHITKYSEEFKNNEEITSDCRYEEDEKKKETISTNLLEKLNVTEISGLLQQRIKEIIDKEYIIVGNKGGAIYAENKPFMKTSKESEKNEKSSIFIGILVWTILSCMGFQVLSVLFLIALLSWTHLMKENKLKGSKRVFGFKTTILIEGSIGEILTTLNNSSSRILCEPYSIDITEGSNIAISYSFDKNIIVQDITRHFLKYNGSYLLVENVGPDIKSIFKLESKTKNGVICSSVTHYGKECISKDPLIGNSDIIIALKQLVDMTSHYSRDPAAFSTDNFESDTDDEEESKMYHSLTVPLSR</sequence>
<protein>
    <recommendedName>
        <fullName evidence="3">PH domain-containing protein</fullName>
    </recommendedName>
</protein>
<keyword evidence="2" id="KW-1133">Transmembrane helix</keyword>
<keyword evidence="2" id="KW-0812">Transmembrane</keyword>
<dbReference type="EMBL" id="CAJZBQ010000013">
    <property type="protein sequence ID" value="CAG9315162.1"/>
    <property type="molecule type" value="Genomic_DNA"/>
</dbReference>
<reference evidence="4" key="1">
    <citation type="submission" date="2021-09" db="EMBL/GenBank/DDBJ databases">
        <authorList>
            <consortium name="AG Swart"/>
            <person name="Singh M."/>
            <person name="Singh A."/>
            <person name="Seah K."/>
            <person name="Emmerich C."/>
        </authorList>
    </citation>
    <scope>NUCLEOTIDE SEQUENCE</scope>
    <source>
        <strain evidence="4">ATCC30299</strain>
    </source>
</reference>
<dbReference type="Proteomes" id="UP001162131">
    <property type="component" value="Unassembled WGS sequence"/>
</dbReference>
<evidence type="ECO:0000256" key="1">
    <source>
        <dbReference type="SAM" id="MobiDB-lite"/>
    </source>
</evidence>
<dbReference type="Gene3D" id="2.30.29.30">
    <property type="entry name" value="Pleckstrin-homology domain (PH domain)/Phosphotyrosine-binding domain (PTB)"/>
    <property type="match status" value="1"/>
</dbReference>
<dbReference type="AlphaFoldDB" id="A0AAU9IPS8"/>
<dbReference type="SUPFAM" id="SSF50729">
    <property type="entry name" value="PH domain-like"/>
    <property type="match status" value="1"/>
</dbReference>
<comment type="caution">
    <text evidence="4">The sequence shown here is derived from an EMBL/GenBank/DDBJ whole genome shotgun (WGS) entry which is preliminary data.</text>
</comment>
<feature type="domain" description="PH" evidence="3">
    <location>
        <begin position="12"/>
        <end position="105"/>
    </location>
</feature>
<organism evidence="4 5">
    <name type="scientific">Blepharisma stoltei</name>
    <dbReference type="NCBI Taxonomy" id="1481888"/>
    <lineage>
        <taxon>Eukaryota</taxon>
        <taxon>Sar</taxon>
        <taxon>Alveolata</taxon>
        <taxon>Ciliophora</taxon>
        <taxon>Postciliodesmatophora</taxon>
        <taxon>Heterotrichea</taxon>
        <taxon>Heterotrichida</taxon>
        <taxon>Blepharismidae</taxon>
        <taxon>Blepharisma</taxon>
    </lineage>
</organism>
<name>A0AAU9IPS8_9CILI</name>
<keyword evidence="5" id="KW-1185">Reference proteome</keyword>
<accession>A0AAU9IPS8</accession>
<feature type="transmembrane region" description="Helical" evidence="2">
    <location>
        <begin position="190"/>
        <end position="219"/>
    </location>
</feature>
<feature type="compositionally biased region" description="Acidic residues" evidence="1">
    <location>
        <begin position="376"/>
        <end position="385"/>
    </location>
</feature>
<dbReference type="InterPro" id="IPR001849">
    <property type="entry name" value="PH_domain"/>
</dbReference>